<evidence type="ECO:0000256" key="1">
    <source>
        <dbReference type="SAM" id="MobiDB-lite"/>
    </source>
</evidence>
<dbReference type="AlphaFoldDB" id="A0A0A0HWA1"/>
<gene>
    <name evidence="2" type="ORF">PADG_11516</name>
</gene>
<feature type="region of interest" description="Disordered" evidence="1">
    <location>
        <begin position="1"/>
        <end position="40"/>
    </location>
</feature>
<reference evidence="2 3" key="1">
    <citation type="journal article" date="2011" name="PLoS Genet.">
        <title>Comparative genomic analysis of human fungal pathogens causing paracoccidioidomycosis.</title>
        <authorList>
            <person name="Desjardins C.A."/>
            <person name="Champion M.D."/>
            <person name="Holder J.W."/>
            <person name="Muszewska A."/>
            <person name="Goldberg J."/>
            <person name="Bailao A.M."/>
            <person name="Brigido M.M."/>
            <person name="Ferreira M.E."/>
            <person name="Garcia A.M."/>
            <person name="Grynberg M."/>
            <person name="Gujja S."/>
            <person name="Heiman D.I."/>
            <person name="Henn M.R."/>
            <person name="Kodira C.D."/>
            <person name="Leon-Narvaez H."/>
            <person name="Longo L.V."/>
            <person name="Ma L.J."/>
            <person name="Malavazi I."/>
            <person name="Matsuo A.L."/>
            <person name="Morais F.V."/>
            <person name="Pereira M."/>
            <person name="Rodriguez-Brito S."/>
            <person name="Sakthikumar S."/>
            <person name="Salem-Izacc S.M."/>
            <person name="Sykes S.M."/>
            <person name="Teixeira M.M."/>
            <person name="Vallejo M.C."/>
            <person name="Walter M.E."/>
            <person name="Yandava C."/>
            <person name="Young S."/>
            <person name="Zeng Q."/>
            <person name="Zucker J."/>
            <person name="Felipe M.S."/>
            <person name="Goldman G.H."/>
            <person name="Haas B.J."/>
            <person name="McEwen J.G."/>
            <person name="Nino-Vega G."/>
            <person name="Puccia R."/>
            <person name="San-Blas G."/>
            <person name="Soares C.M."/>
            <person name="Birren B.W."/>
            <person name="Cuomo C.A."/>
        </authorList>
    </citation>
    <scope>NUCLEOTIDE SEQUENCE [LARGE SCALE GENOMIC DNA]</scope>
    <source>
        <strain evidence="2 3">Pb18</strain>
    </source>
</reference>
<accession>A0A0A0HWA1</accession>
<dbReference type="EMBL" id="KN275959">
    <property type="protein sequence ID" value="KGM92321.1"/>
    <property type="molecule type" value="Genomic_DNA"/>
</dbReference>
<dbReference type="KEGG" id="pbn:PADG_11516"/>
<feature type="compositionally biased region" description="Basic and acidic residues" evidence="1">
    <location>
        <begin position="17"/>
        <end position="40"/>
    </location>
</feature>
<dbReference type="VEuPathDB" id="FungiDB:PADG_11516"/>
<dbReference type="InParanoid" id="A0A0A0HWA1"/>
<dbReference type="RefSeq" id="XP_010758977.1">
    <property type="nucleotide sequence ID" value="XM_010760675.1"/>
</dbReference>
<keyword evidence="3" id="KW-1185">Reference proteome</keyword>
<name>A0A0A0HWA1_PARBD</name>
<dbReference type="Proteomes" id="UP000001628">
    <property type="component" value="Unassembled WGS sequence"/>
</dbReference>
<dbReference type="GeneID" id="22587413"/>
<proteinExistence type="predicted"/>
<evidence type="ECO:0000313" key="3">
    <source>
        <dbReference type="Proteomes" id="UP000001628"/>
    </source>
</evidence>
<dbReference type="HOGENOM" id="CLU_2427655_0_0_1"/>
<evidence type="ECO:0000313" key="2">
    <source>
        <dbReference type="EMBL" id="KGM92321.1"/>
    </source>
</evidence>
<protein>
    <submittedName>
        <fullName evidence="2">Uncharacterized protein</fullName>
    </submittedName>
</protein>
<sequence>MAGFGFDGPEEGEGEGEGEKEGQDVDANEGGHGDETLRTREPLNRISILCSPNRTTHAKPFVQQTDVLRLYHRSGGQQMSQTLAVYRHLRQ</sequence>
<organism evidence="2 3">
    <name type="scientific">Paracoccidioides brasiliensis (strain Pb18)</name>
    <dbReference type="NCBI Taxonomy" id="502780"/>
    <lineage>
        <taxon>Eukaryota</taxon>
        <taxon>Fungi</taxon>
        <taxon>Dikarya</taxon>
        <taxon>Ascomycota</taxon>
        <taxon>Pezizomycotina</taxon>
        <taxon>Eurotiomycetes</taxon>
        <taxon>Eurotiomycetidae</taxon>
        <taxon>Onygenales</taxon>
        <taxon>Ajellomycetaceae</taxon>
        <taxon>Paracoccidioides</taxon>
    </lineage>
</organism>